<evidence type="ECO:0000256" key="1">
    <source>
        <dbReference type="ARBA" id="ARBA00004370"/>
    </source>
</evidence>
<feature type="domain" description="Dynamin N-terminal" evidence="7">
    <location>
        <begin position="45"/>
        <end position="198"/>
    </location>
</feature>
<evidence type="ECO:0000256" key="5">
    <source>
        <dbReference type="ARBA" id="ARBA00023136"/>
    </source>
</evidence>
<keyword evidence="5" id="KW-0472">Membrane</keyword>
<keyword evidence="6" id="KW-0175">Coiled coil</keyword>
<dbReference type="InterPro" id="IPR027417">
    <property type="entry name" value="P-loop_NTPase"/>
</dbReference>
<dbReference type="GO" id="GO:0005525">
    <property type="term" value="F:GTP binding"/>
    <property type="evidence" value="ECO:0007669"/>
    <property type="project" value="UniProtKB-KW"/>
</dbReference>
<evidence type="ECO:0000313" key="8">
    <source>
        <dbReference type="EMBL" id="PKQ74236.1"/>
    </source>
</evidence>
<dbReference type="AlphaFoldDB" id="A0A2N3IRG3"/>
<keyword evidence="4" id="KW-0342">GTP-binding</keyword>
<dbReference type="GO" id="GO:0016020">
    <property type="term" value="C:membrane"/>
    <property type="evidence" value="ECO:0007669"/>
    <property type="project" value="UniProtKB-SubCell"/>
</dbReference>
<evidence type="ECO:0000256" key="3">
    <source>
        <dbReference type="ARBA" id="ARBA00022801"/>
    </source>
</evidence>
<dbReference type="Pfam" id="PF00350">
    <property type="entry name" value="Dynamin_N"/>
    <property type="match status" value="1"/>
</dbReference>
<reference evidence="8 9" key="1">
    <citation type="journal article" date="2017" name="Front. Microbiol.">
        <title>Strong Genomic and Phenotypic Heterogeneity in the Aeromonas sobria Species Complex.</title>
        <authorList>
            <person name="Gauthier J."/>
            <person name="Vincent A.T."/>
            <person name="Charette S.J."/>
            <person name="Derome N."/>
        </authorList>
    </citation>
    <scope>NUCLEOTIDE SEQUENCE [LARGE SCALE GENOMIC DNA]</scope>
    <source>
        <strain evidence="8 9">JF2635</strain>
    </source>
</reference>
<proteinExistence type="predicted"/>
<dbReference type="GO" id="GO:0003924">
    <property type="term" value="F:GTPase activity"/>
    <property type="evidence" value="ECO:0007669"/>
    <property type="project" value="InterPro"/>
</dbReference>
<sequence length="556" mass="61618">MLHEQVFLKESLPRIESIWASHKFPLEELAALTAELSRFAVRLPLIGSFSAGKSSLINFLLDESLLSVAVNPETCLPTELRFADDELLILHHPTKEGVPLDRAVLKAQDFGNVESGSWVEVATPSPVLARLDGMTLVDMPGWESGIEQHSEAIDNYLERSSAYCIVVSVDEGGLKDSLKKIIEELAISKKPMMLVLTKCDKKTPEDVASVLAQVRDEIEAISGMPLLSVSTVSRKTKSSGDTTEGWARALQQLLPLNQAFFHQRVGIRAERLIETLVRHLQQLLNSENLTIEELKSKQALLRQQQDQLLQDLQRTEQQLQEQVTPIATFICEQFSSRLKAQLESLASSLLHQGDINSPIGASLRMAYATGMEERLKPLISGKLSQLERLAEVSFGELNFSHDFQLEGKGSGMFKEVLGGVLPLALAALTRIPALIIFAPILKSILGSLFDNAAEEMARREQREEARQYVLTSLIPECLAQIKAPITQALSSSIEQVMAQVKAEADRNISHLQLSLQQLTEQLASEQVADMNNKTRYQGEQAELVALQTKLKEFARG</sequence>
<protein>
    <recommendedName>
        <fullName evidence="7">Dynamin N-terminal domain-containing protein</fullName>
    </recommendedName>
</protein>
<comment type="caution">
    <text evidence="8">The sequence shown here is derived from an EMBL/GenBank/DDBJ whole genome shotgun (WGS) entry which is preliminary data.</text>
</comment>
<keyword evidence="2" id="KW-0547">Nucleotide-binding</keyword>
<keyword evidence="3" id="KW-0378">Hydrolase</keyword>
<evidence type="ECO:0000256" key="2">
    <source>
        <dbReference type="ARBA" id="ARBA00022741"/>
    </source>
</evidence>
<gene>
    <name evidence="8" type="ORF">AOX56_04990</name>
</gene>
<accession>A0A2N3IRG3</accession>
<dbReference type="RefSeq" id="WP_101319862.1">
    <property type="nucleotide sequence ID" value="NZ_CAWNSS010000056.1"/>
</dbReference>
<dbReference type="InterPro" id="IPR027094">
    <property type="entry name" value="Mitofusin_fam"/>
</dbReference>
<evidence type="ECO:0000313" key="9">
    <source>
        <dbReference type="Proteomes" id="UP000233526"/>
    </source>
</evidence>
<evidence type="ECO:0000259" key="7">
    <source>
        <dbReference type="Pfam" id="PF00350"/>
    </source>
</evidence>
<name>A0A2N3IRG3_AERSO</name>
<dbReference type="InterPro" id="IPR045063">
    <property type="entry name" value="Dynamin_N"/>
</dbReference>
<dbReference type="SUPFAM" id="SSF52540">
    <property type="entry name" value="P-loop containing nucleoside triphosphate hydrolases"/>
    <property type="match status" value="1"/>
</dbReference>
<dbReference type="Gene3D" id="3.40.50.300">
    <property type="entry name" value="P-loop containing nucleotide triphosphate hydrolases"/>
    <property type="match status" value="1"/>
</dbReference>
<comment type="subcellular location">
    <subcellularLocation>
        <location evidence="1">Membrane</location>
    </subcellularLocation>
</comment>
<dbReference type="PANTHER" id="PTHR10465">
    <property type="entry name" value="TRANSMEMBRANE GTPASE FZO1"/>
    <property type="match status" value="1"/>
</dbReference>
<feature type="coiled-coil region" evidence="6">
    <location>
        <begin position="277"/>
        <end position="322"/>
    </location>
</feature>
<evidence type="ECO:0000256" key="4">
    <source>
        <dbReference type="ARBA" id="ARBA00023134"/>
    </source>
</evidence>
<dbReference type="EMBL" id="LJZX01000056">
    <property type="protein sequence ID" value="PKQ74236.1"/>
    <property type="molecule type" value="Genomic_DNA"/>
</dbReference>
<organism evidence="8 9">
    <name type="scientific">Aeromonas sobria</name>
    <dbReference type="NCBI Taxonomy" id="646"/>
    <lineage>
        <taxon>Bacteria</taxon>
        <taxon>Pseudomonadati</taxon>
        <taxon>Pseudomonadota</taxon>
        <taxon>Gammaproteobacteria</taxon>
        <taxon>Aeromonadales</taxon>
        <taxon>Aeromonadaceae</taxon>
        <taxon>Aeromonas</taxon>
    </lineage>
</organism>
<dbReference type="PANTHER" id="PTHR10465:SF0">
    <property type="entry name" value="SARCALUMENIN"/>
    <property type="match status" value="1"/>
</dbReference>
<dbReference type="Proteomes" id="UP000233526">
    <property type="component" value="Unassembled WGS sequence"/>
</dbReference>
<evidence type="ECO:0000256" key="6">
    <source>
        <dbReference type="SAM" id="Coils"/>
    </source>
</evidence>